<dbReference type="VEuPathDB" id="MicrosporidiaDB:ECANGB1_2358"/>
<accession>A0A1Y1S8J8</accession>
<dbReference type="EMBL" id="LWDP01000009">
    <property type="protein sequence ID" value="ORD94794.1"/>
    <property type="molecule type" value="Genomic_DNA"/>
</dbReference>
<keyword evidence="2" id="KW-1185">Reference proteome</keyword>
<gene>
    <name evidence="1" type="ORF">ECANGB1_2358</name>
</gene>
<dbReference type="AlphaFoldDB" id="A0A1Y1S8J8"/>
<evidence type="ECO:0000313" key="1">
    <source>
        <dbReference type="EMBL" id="ORD94794.1"/>
    </source>
</evidence>
<evidence type="ECO:0000313" key="2">
    <source>
        <dbReference type="Proteomes" id="UP000192639"/>
    </source>
</evidence>
<comment type="caution">
    <text evidence="1">The sequence shown here is derived from an EMBL/GenBank/DDBJ whole genome shotgun (WGS) entry which is preliminary data.</text>
</comment>
<protein>
    <submittedName>
        <fullName evidence="1">Uncharacterized protein</fullName>
    </submittedName>
</protein>
<reference evidence="1 2" key="1">
    <citation type="journal article" date="2017" name="Environ. Microbiol.">
        <title>Decay of the glycolytic pathway and adaptation to intranuclear parasitism within Enterocytozoonidae microsporidia.</title>
        <authorList>
            <person name="Wiredu Boakye D."/>
            <person name="Jaroenlak P."/>
            <person name="Prachumwat A."/>
            <person name="Williams T.A."/>
            <person name="Bateman K.S."/>
            <person name="Itsathitphaisarn O."/>
            <person name="Sritunyalucksana K."/>
            <person name="Paszkiewicz K.H."/>
            <person name="Moore K.A."/>
            <person name="Stentiford G.D."/>
            <person name="Williams B.A."/>
        </authorList>
    </citation>
    <scope>NUCLEOTIDE SEQUENCE [LARGE SCALE GENOMIC DNA]</scope>
    <source>
        <strain evidence="1 2">GB1</strain>
    </source>
</reference>
<dbReference type="Proteomes" id="UP000192639">
    <property type="component" value="Unassembled WGS sequence"/>
</dbReference>
<sequence>MIYVGNPGFFFTADDVECSYNGKFNILLQSDNVVLHNDTIESLVFVVPYDFKQFFRKLVKKYKRNLNFDKIFQFRSSEEQKTFKEYANTFK</sequence>
<proteinExistence type="predicted"/>
<name>A0A1Y1S8J8_9MICR</name>
<organism evidence="1 2">
    <name type="scientific">Enterospora canceri</name>
    <dbReference type="NCBI Taxonomy" id="1081671"/>
    <lineage>
        <taxon>Eukaryota</taxon>
        <taxon>Fungi</taxon>
        <taxon>Fungi incertae sedis</taxon>
        <taxon>Microsporidia</taxon>
        <taxon>Enterocytozoonidae</taxon>
        <taxon>Enterospora</taxon>
    </lineage>
</organism>